<name>A0AAJ0D150_9HYPO</name>
<proteinExistence type="predicted"/>
<accession>A0AAJ0D150</accession>
<dbReference type="AlphaFoldDB" id="A0AAJ0D150"/>
<evidence type="ECO:0000313" key="1">
    <source>
        <dbReference type="EMBL" id="KAK2616692.1"/>
    </source>
</evidence>
<gene>
    <name evidence="1" type="ORF">QQS21_000304</name>
</gene>
<dbReference type="EMBL" id="JASWJB010000003">
    <property type="protein sequence ID" value="KAK2616692.1"/>
    <property type="molecule type" value="Genomic_DNA"/>
</dbReference>
<sequence length="207" mass="23396">MPGDDDVAMIDIAQSTAGGITMNSRIVEFGDIFIDKSETACFCIVCGLTGTYEHQSQEELTSSFPVIIDSPQDFGLTTFRGIRRFVHNKYSQMLKDLVCEELLKLHVICSPIQQQVTHKKARSFHVLLFSLKIVVYGPSTFLGCYEANMPPIVRAVLDADKKPLTISSKSIEDYVKDVEEDLNKCLDELMRYVVKRVDFNNKFDIPD</sequence>
<protein>
    <submittedName>
        <fullName evidence="1">Uncharacterized protein</fullName>
    </submittedName>
</protein>
<reference evidence="1" key="1">
    <citation type="submission" date="2023-06" db="EMBL/GenBank/DDBJ databases">
        <title>Conoideocrella luteorostrata (Hypocreales: Clavicipitaceae), a potential biocontrol fungus for elongate hemlock scale in United States Christmas tree production areas.</title>
        <authorList>
            <person name="Barrett H."/>
            <person name="Lovett B."/>
            <person name="Macias A.M."/>
            <person name="Stajich J.E."/>
            <person name="Kasson M.T."/>
        </authorList>
    </citation>
    <scope>NUCLEOTIDE SEQUENCE</scope>
    <source>
        <strain evidence="1">ARSEF 14590</strain>
    </source>
</reference>
<organism evidence="1 2">
    <name type="scientific">Conoideocrella luteorostrata</name>
    <dbReference type="NCBI Taxonomy" id="1105319"/>
    <lineage>
        <taxon>Eukaryota</taxon>
        <taxon>Fungi</taxon>
        <taxon>Dikarya</taxon>
        <taxon>Ascomycota</taxon>
        <taxon>Pezizomycotina</taxon>
        <taxon>Sordariomycetes</taxon>
        <taxon>Hypocreomycetidae</taxon>
        <taxon>Hypocreales</taxon>
        <taxon>Clavicipitaceae</taxon>
        <taxon>Conoideocrella</taxon>
    </lineage>
</organism>
<evidence type="ECO:0000313" key="2">
    <source>
        <dbReference type="Proteomes" id="UP001251528"/>
    </source>
</evidence>
<keyword evidence="2" id="KW-1185">Reference proteome</keyword>
<comment type="caution">
    <text evidence="1">The sequence shown here is derived from an EMBL/GenBank/DDBJ whole genome shotgun (WGS) entry which is preliminary data.</text>
</comment>
<dbReference type="Proteomes" id="UP001251528">
    <property type="component" value="Unassembled WGS sequence"/>
</dbReference>